<name>A0AA46L1E5_VIBPH</name>
<dbReference type="RefSeq" id="WP_147724978.1">
    <property type="nucleotide sequence ID" value="NZ_VRMQ01000011.1"/>
</dbReference>
<dbReference type="EMBL" id="VRMQ01000011">
    <property type="protein sequence ID" value="TXN13583.1"/>
    <property type="molecule type" value="Genomic_DNA"/>
</dbReference>
<feature type="transmembrane region" description="Helical" evidence="1">
    <location>
        <begin position="70"/>
        <end position="87"/>
    </location>
</feature>
<organism evidence="2 3">
    <name type="scientific">Vibrio parahaemolyticus</name>
    <dbReference type="NCBI Taxonomy" id="670"/>
    <lineage>
        <taxon>Bacteria</taxon>
        <taxon>Pseudomonadati</taxon>
        <taxon>Pseudomonadota</taxon>
        <taxon>Gammaproteobacteria</taxon>
        <taxon>Vibrionales</taxon>
        <taxon>Vibrionaceae</taxon>
        <taxon>Vibrio</taxon>
    </lineage>
</organism>
<evidence type="ECO:0000313" key="3">
    <source>
        <dbReference type="Proteomes" id="UP000321504"/>
    </source>
</evidence>
<dbReference type="AlphaFoldDB" id="A0AA46L1E5"/>
<comment type="caution">
    <text evidence="2">The sequence shown here is derived from an EMBL/GenBank/DDBJ whole genome shotgun (WGS) entry which is preliminary data.</text>
</comment>
<proteinExistence type="predicted"/>
<keyword evidence="1" id="KW-0812">Transmembrane</keyword>
<evidence type="ECO:0000313" key="2">
    <source>
        <dbReference type="EMBL" id="TXN13583.1"/>
    </source>
</evidence>
<accession>A0AA46L1E5</accession>
<feature type="transmembrane region" description="Helical" evidence="1">
    <location>
        <begin position="21"/>
        <end position="38"/>
    </location>
</feature>
<keyword evidence="1" id="KW-0472">Membrane</keyword>
<protein>
    <submittedName>
        <fullName evidence="2">Uncharacterized protein</fullName>
    </submittedName>
</protein>
<evidence type="ECO:0000256" key="1">
    <source>
        <dbReference type="SAM" id="Phobius"/>
    </source>
</evidence>
<sequence>MQYYNKSKFTNIKYILSHNNEIWLLVVFVISLFIYFVSLMKPPVLFFFSGTFIEDILTSQVFIRSSNNISLALFSAYIVYYLSYITSTAKDYDIANSILTSQYISNLKFLRETVETGNFLNTMNYGDYNLKEESKIIADLYVSINDDVDLEGFLCNERANLVVNRLLSVSGGFLSEDIKCIKGFFKELKYYYGFYSASQMRTIHTIIWHLNAINTRIEEIKSLPNDDISSLNRHKSMLFNNICAYAMSLAQEFNRDD</sequence>
<gene>
    <name evidence="2" type="ORF">FVP01_23075</name>
</gene>
<keyword evidence="1" id="KW-1133">Transmembrane helix</keyword>
<dbReference type="Proteomes" id="UP000321504">
    <property type="component" value="Unassembled WGS sequence"/>
</dbReference>
<reference evidence="2 3" key="1">
    <citation type="submission" date="2019-08" db="EMBL/GenBank/DDBJ databases">
        <title>Emerging of two pre-pandemic pathogenic O4:KUT lineages of Vibrio parahaemolyticus in coastal eastern China.</title>
        <authorList>
            <person name="Yu H."/>
        </authorList>
    </citation>
    <scope>NUCLEOTIDE SEQUENCE [LARGE SCALE GENOMIC DNA]</scope>
    <source>
        <strain evidence="2 3">HZ17-383</strain>
    </source>
</reference>